<accession>A0AAU9DHX0</accession>
<dbReference type="Proteomes" id="UP001348817">
    <property type="component" value="Chromosome"/>
</dbReference>
<dbReference type="KEGG" id="fax:FUAX_31370"/>
<dbReference type="EMBL" id="AP025314">
    <property type="protein sequence ID" value="BDD10705.1"/>
    <property type="molecule type" value="Genomic_DNA"/>
</dbReference>
<evidence type="ECO:0000313" key="2">
    <source>
        <dbReference type="Proteomes" id="UP001348817"/>
    </source>
</evidence>
<reference evidence="1 2" key="1">
    <citation type="submission" date="2021-12" db="EMBL/GenBank/DDBJ databases">
        <title>Genome sequencing of bacteria with rrn-lacking chromosome and rrn-plasmid.</title>
        <authorList>
            <person name="Anda M."/>
            <person name="Iwasaki W."/>
        </authorList>
    </citation>
    <scope>NUCLEOTIDE SEQUENCE [LARGE SCALE GENOMIC DNA]</scope>
    <source>
        <strain evidence="1 2">DSM 100852</strain>
    </source>
</reference>
<evidence type="ECO:0000313" key="1">
    <source>
        <dbReference type="EMBL" id="BDD10705.1"/>
    </source>
</evidence>
<gene>
    <name evidence="1" type="ORF">FUAX_31370</name>
</gene>
<organism evidence="1 2">
    <name type="scientific">Fulvitalea axinellae</name>
    <dbReference type="NCBI Taxonomy" id="1182444"/>
    <lineage>
        <taxon>Bacteria</taxon>
        <taxon>Pseudomonadati</taxon>
        <taxon>Bacteroidota</taxon>
        <taxon>Cytophagia</taxon>
        <taxon>Cytophagales</taxon>
        <taxon>Persicobacteraceae</taxon>
        <taxon>Fulvitalea</taxon>
    </lineage>
</organism>
<dbReference type="RefSeq" id="WP_338392243.1">
    <property type="nucleotide sequence ID" value="NZ_AP025314.1"/>
</dbReference>
<sequence length="220" mass="24645">MKYIFISLFTLLSLAASGQKPETTLAYARYSTLLPSNGTIGIRAGFTLVKYERNIYELGFSINAKDAESIPSDYEPPFTFVPFSLNPKDVLYSTELLVGRMKNLNARGTVRLNLKGGLALSFLAEPTNWTPKNDGCVLFCDENYTYDSKNTFMPGIVLKPEIEFPFSRVFGLSVAPTAIITTGHSVFGVNFGMIVGKCRRKKIRFRKHVKNHTPKRHTTN</sequence>
<dbReference type="AlphaFoldDB" id="A0AAU9DHX0"/>
<name>A0AAU9DHX0_9BACT</name>
<proteinExistence type="predicted"/>
<keyword evidence="2" id="KW-1185">Reference proteome</keyword>
<protein>
    <submittedName>
        <fullName evidence="1">Uncharacterized protein</fullName>
    </submittedName>
</protein>